<name>A0A218Y0F2_PUNGR</name>
<comment type="caution">
    <text evidence="1">The sequence shown here is derived from an EMBL/GenBank/DDBJ whole genome shotgun (WGS) entry which is preliminary data.</text>
</comment>
<protein>
    <submittedName>
        <fullName evidence="1">Uncharacterized protein</fullName>
    </submittedName>
</protein>
<reference evidence="2" key="1">
    <citation type="journal article" date="2017" name="Plant J.">
        <title>The pomegranate (Punica granatum L.) genome and the genomics of punicalagin biosynthesis.</title>
        <authorList>
            <person name="Qin G."/>
            <person name="Xu C."/>
            <person name="Ming R."/>
            <person name="Tang H."/>
            <person name="Guyot R."/>
            <person name="Kramer E.M."/>
            <person name="Hu Y."/>
            <person name="Yi X."/>
            <person name="Qi Y."/>
            <person name="Xu X."/>
            <person name="Gao Z."/>
            <person name="Pan H."/>
            <person name="Jian J."/>
            <person name="Tian Y."/>
            <person name="Yue Z."/>
            <person name="Xu Y."/>
        </authorList>
    </citation>
    <scope>NUCLEOTIDE SEQUENCE [LARGE SCALE GENOMIC DNA]</scope>
    <source>
        <strain evidence="2">cv. Dabenzi</strain>
    </source>
</reference>
<accession>A0A218Y0F2</accession>
<sequence>MIGRVLGCKGMHLRGARRSGRAVGVHGRLAGGVRRTGHVRGRAAGAWCARRDTRSGGSVRLRVHCSPESTSFTRNHLNDLK</sequence>
<dbReference type="EMBL" id="MTKT01000553">
    <property type="protein sequence ID" value="OWM90271.1"/>
    <property type="molecule type" value="Genomic_DNA"/>
</dbReference>
<organism evidence="1 2">
    <name type="scientific">Punica granatum</name>
    <name type="common">Pomegranate</name>
    <dbReference type="NCBI Taxonomy" id="22663"/>
    <lineage>
        <taxon>Eukaryota</taxon>
        <taxon>Viridiplantae</taxon>
        <taxon>Streptophyta</taxon>
        <taxon>Embryophyta</taxon>
        <taxon>Tracheophyta</taxon>
        <taxon>Spermatophyta</taxon>
        <taxon>Magnoliopsida</taxon>
        <taxon>eudicotyledons</taxon>
        <taxon>Gunneridae</taxon>
        <taxon>Pentapetalae</taxon>
        <taxon>rosids</taxon>
        <taxon>malvids</taxon>
        <taxon>Myrtales</taxon>
        <taxon>Lythraceae</taxon>
        <taxon>Punica</taxon>
    </lineage>
</organism>
<proteinExistence type="predicted"/>
<evidence type="ECO:0000313" key="1">
    <source>
        <dbReference type="EMBL" id="OWM90271.1"/>
    </source>
</evidence>
<gene>
    <name evidence="1" type="ORF">CDL15_Pgr006592</name>
</gene>
<dbReference type="Proteomes" id="UP000197138">
    <property type="component" value="Unassembled WGS sequence"/>
</dbReference>
<evidence type="ECO:0000313" key="2">
    <source>
        <dbReference type="Proteomes" id="UP000197138"/>
    </source>
</evidence>
<dbReference type="AlphaFoldDB" id="A0A218Y0F2"/>